<dbReference type="EMBL" id="ML739138">
    <property type="protein sequence ID" value="KAE8352226.1"/>
    <property type="molecule type" value="Genomic_DNA"/>
</dbReference>
<proteinExistence type="predicted"/>
<sequence>MSAQSSLPSGMAYFYQTRKSTIQRSFFLSCFILLAALFFLYQTEVFQIRSSPEISAVNPTPTLTGPNDGIKTPLIRGSNDVALVAPKTRDENVRWMATFCKQFGCTPYIYTTDEIPEEDYLHPRTLKGHEAAAYLTYIVDHYDHLSPFTIFIHGKDEHWHNDAAGPKTSNVLLNLRFEAARAYGYVNLRCLAVPGCPDSLHPAVNQKTDLEYHQLVEDFPQIYYELFGESDAPSQVGHQCCGQFIVTRDRIRQRPRSDYERLLHWVGNTTRTDSYGIGWTLEKLWHIIFGMNAVHCPPVEQCRCDVYGWCGPNPSTSNEVLIPIR</sequence>
<reference evidence="3" key="1">
    <citation type="submission" date="2019-04" db="EMBL/GenBank/DDBJ databases">
        <title>Friends and foes A comparative genomics studyof 23 Aspergillus species from section Flavi.</title>
        <authorList>
            <consortium name="DOE Joint Genome Institute"/>
            <person name="Kjaerbolling I."/>
            <person name="Vesth T."/>
            <person name="Frisvad J.C."/>
            <person name="Nybo J.L."/>
            <person name="Theobald S."/>
            <person name="Kildgaard S."/>
            <person name="Isbrandt T."/>
            <person name="Kuo A."/>
            <person name="Sato A."/>
            <person name="Lyhne E.K."/>
            <person name="Kogle M.E."/>
            <person name="Wiebenga A."/>
            <person name="Kun R.S."/>
            <person name="Lubbers R.J."/>
            <person name="Makela M.R."/>
            <person name="Barry K."/>
            <person name="Chovatia M."/>
            <person name="Clum A."/>
            <person name="Daum C."/>
            <person name="Haridas S."/>
            <person name="He G."/>
            <person name="LaButti K."/>
            <person name="Lipzen A."/>
            <person name="Mondo S."/>
            <person name="Riley R."/>
            <person name="Salamov A."/>
            <person name="Simmons B.A."/>
            <person name="Magnuson J.K."/>
            <person name="Henrissat B."/>
            <person name="Mortensen U.H."/>
            <person name="Larsen T.O."/>
            <person name="Devries R.P."/>
            <person name="Grigoriev I.V."/>
            <person name="Machida M."/>
            <person name="Baker S.E."/>
            <person name="Andersen M.R."/>
        </authorList>
    </citation>
    <scope>NUCLEOTIDE SEQUENCE [LARGE SCALE GENOMIC DNA]</scope>
    <source>
        <strain evidence="3">CBS 553.77</strain>
    </source>
</reference>
<gene>
    <name evidence="2" type="ORF">BDV28DRAFT_135553</name>
</gene>
<dbReference type="Proteomes" id="UP000327118">
    <property type="component" value="Unassembled WGS sequence"/>
</dbReference>
<organism evidence="2 3">
    <name type="scientific">Aspergillus coremiiformis</name>
    <dbReference type="NCBI Taxonomy" id="138285"/>
    <lineage>
        <taxon>Eukaryota</taxon>
        <taxon>Fungi</taxon>
        <taxon>Dikarya</taxon>
        <taxon>Ascomycota</taxon>
        <taxon>Pezizomycotina</taxon>
        <taxon>Eurotiomycetes</taxon>
        <taxon>Eurotiomycetidae</taxon>
        <taxon>Eurotiales</taxon>
        <taxon>Aspergillaceae</taxon>
        <taxon>Aspergillus</taxon>
        <taxon>Aspergillus subgen. Circumdati</taxon>
    </lineage>
</organism>
<protein>
    <recommendedName>
        <fullName evidence="4">DUF3431 domain containing protein</fullName>
    </recommendedName>
</protein>
<feature type="transmembrane region" description="Helical" evidence="1">
    <location>
        <begin position="21"/>
        <end position="41"/>
    </location>
</feature>
<evidence type="ECO:0000313" key="3">
    <source>
        <dbReference type="Proteomes" id="UP000327118"/>
    </source>
</evidence>
<evidence type="ECO:0000256" key="1">
    <source>
        <dbReference type="SAM" id="Phobius"/>
    </source>
</evidence>
<dbReference type="PANTHER" id="PTHR37490">
    <property type="entry name" value="EXPRESSED PROTEIN"/>
    <property type="match status" value="1"/>
</dbReference>
<dbReference type="InterPro" id="IPR021838">
    <property type="entry name" value="DUF3431"/>
</dbReference>
<evidence type="ECO:0000313" key="2">
    <source>
        <dbReference type="EMBL" id="KAE8352226.1"/>
    </source>
</evidence>
<dbReference type="PANTHER" id="PTHR37490:SF2">
    <property type="match status" value="1"/>
</dbReference>
<keyword evidence="3" id="KW-1185">Reference proteome</keyword>
<keyword evidence="1" id="KW-0472">Membrane</keyword>
<keyword evidence="1" id="KW-1133">Transmembrane helix</keyword>
<name>A0A5N6Z5R2_9EURO</name>
<keyword evidence="1" id="KW-0812">Transmembrane</keyword>
<dbReference type="OrthoDB" id="426718at2759"/>
<evidence type="ECO:0008006" key="4">
    <source>
        <dbReference type="Google" id="ProtNLM"/>
    </source>
</evidence>
<dbReference type="AlphaFoldDB" id="A0A5N6Z5R2"/>
<accession>A0A5N6Z5R2</accession>
<dbReference type="Pfam" id="PF11913">
    <property type="entry name" value="DUF3431"/>
    <property type="match status" value="1"/>
</dbReference>